<keyword evidence="3 6" id="KW-0378">Hydrolase</keyword>
<dbReference type="Proteomes" id="UP000320386">
    <property type="component" value="Chromosome"/>
</dbReference>
<name>A0A518BUJ3_9BACT</name>
<dbReference type="GO" id="GO:0004065">
    <property type="term" value="F:arylsulfatase activity"/>
    <property type="evidence" value="ECO:0007669"/>
    <property type="project" value="UniProtKB-EC"/>
</dbReference>
<keyword evidence="7" id="KW-1185">Reference proteome</keyword>
<sequence length="459" mass="52272">MPGERMNIVLIHSDQHRYDCVGAHGHGLLQTPGMDRLCREGVDFSHAFTPAPICSPARGCLITGQWPTQHGCMSIPPTEIYRPIDKPEGPLMPKLLVEAGYSTAHIGKWHGETPGEPDSWGMEEYIPEERGYDAWRAEQGLPERVRKNGWFGEIDEAITPEQHRVAWGGRHAVRCIEKFSERDAPFFVRWDPSEPHLPNMIPPAMKDLYPPEKIEPWPSFADGLAGKPWVQGRQQRIWGVDGWSWEHWAPVVSRYLADITLLDRQVEMILETLDRLGLAENTVVVYSTDHGDLCGGHGMMDKHFMMYDDVLRVPMMMRWPGVTEPGRVCDAFVHHELDLATSLLVAAGIDVPEHYEGVDLSKLLRGEVAEREMAFSQYQGCQFGLYSERMARDKRWKYVWNATAQDEFYDLDADPGELVNRIDDASCAEPLRRLRAGMGSWMSSIGDPLHNEFTRVIWE</sequence>
<organism evidence="6 7">
    <name type="scientific">Mucisphaera calidilacus</name>
    <dbReference type="NCBI Taxonomy" id="2527982"/>
    <lineage>
        <taxon>Bacteria</taxon>
        <taxon>Pseudomonadati</taxon>
        <taxon>Planctomycetota</taxon>
        <taxon>Phycisphaerae</taxon>
        <taxon>Phycisphaerales</taxon>
        <taxon>Phycisphaeraceae</taxon>
        <taxon>Mucisphaera</taxon>
    </lineage>
</organism>
<keyword evidence="2" id="KW-0479">Metal-binding</keyword>
<evidence type="ECO:0000256" key="2">
    <source>
        <dbReference type="ARBA" id="ARBA00022723"/>
    </source>
</evidence>
<dbReference type="GO" id="GO:0046872">
    <property type="term" value="F:metal ion binding"/>
    <property type="evidence" value="ECO:0007669"/>
    <property type="project" value="UniProtKB-KW"/>
</dbReference>
<evidence type="ECO:0000256" key="1">
    <source>
        <dbReference type="ARBA" id="ARBA00008779"/>
    </source>
</evidence>
<dbReference type="KEGG" id="mcad:Pan265_04490"/>
<keyword evidence="4" id="KW-0106">Calcium</keyword>
<protein>
    <submittedName>
        <fullName evidence="6">Arylsulfatase</fullName>
        <ecNumber evidence="6">3.1.6.1</ecNumber>
    </submittedName>
</protein>
<accession>A0A518BUJ3</accession>
<proteinExistence type="inferred from homology"/>
<comment type="similarity">
    <text evidence="1">Belongs to the sulfatase family.</text>
</comment>
<dbReference type="InterPro" id="IPR017850">
    <property type="entry name" value="Alkaline_phosphatase_core_sf"/>
</dbReference>
<dbReference type="PROSITE" id="PS00149">
    <property type="entry name" value="SULFATASE_2"/>
    <property type="match status" value="1"/>
</dbReference>
<evidence type="ECO:0000256" key="4">
    <source>
        <dbReference type="ARBA" id="ARBA00022837"/>
    </source>
</evidence>
<evidence type="ECO:0000259" key="5">
    <source>
        <dbReference type="Pfam" id="PF00884"/>
    </source>
</evidence>
<reference evidence="6 7" key="1">
    <citation type="submission" date="2019-02" db="EMBL/GenBank/DDBJ databases">
        <title>Deep-cultivation of Planctomycetes and their phenomic and genomic characterization uncovers novel biology.</title>
        <authorList>
            <person name="Wiegand S."/>
            <person name="Jogler M."/>
            <person name="Boedeker C."/>
            <person name="Pinto D."/>
            <person name="Vollmers J."/>
            <person name="Rivas-Marin E."/>
            <person name="Kohn T."/>
            <person name="Peeters S.H."/>
            <person name="Heuer A."/>
            <person name="Rast P."/>
            <person name="Oberbeckmann S."/>
            <person name="Bunk B."/>
            <person name="Jeske O."/>
            <person name="Meyerdierks A."/>
            <person name="Storesund J.E."/>
            <person name="Kallscheuer N."/>
            <person name="Luecker S."/>
            <person name="Lage O.M."/>
            <person name="Pohl T."/>
            <person name="Merkel B.J."/>
            <person name="Hornburger P."/>
            <person name="Mueller R.-W."/>
            <person name="Bruemmer F."/>
            <person name="Labrenz M."/>
            <person name="Spormann A.M."/>
            <person name="Op den Camp H."/>
            <person name="Overmann J."/>
            <person name="Amann R."/>
            <person name="Jetten M.S.M."/>
            <person name="Mascher T."/>
            <person name="Medema M.H."/>
            <person name="Devos D.P."/>
            <person name="Kaster A.-K."/>
            <person name="Ovreas L."/>
            <person name="Rohde M."/>
            <person name="Galperin M.Y."/>
            <person name="Jogler C."/>
        </authorList>
    </citation>
    <scope>NUCLEOTIDE SEQUENCE [LARGE SCALE GENOMIC DNA]</scope>
    <source>
        <strain evidence="6 7">Pan265</strain>
    </source>
</reference>
<dbReference type="PROSITE" id="PS00523">
    <property type="entry name" value="SULFATASE_1"/>
    <property type="match status" value="1"/>
</dbReference>
<dbReference type="InterPro" id="IPR000917">
    <property type="entry name" value="Sulfatase_N"/>
</dbReference>
<dbReference type="SUPFAM" id="SSF53649">
    <property type="entry name" value="Alkaline phosphatase-like"/>
    <property type="match status" value="1"/>
</dbReference>
<dbReference type="PANTHER" id="PTHR42693:SF53">
    <property type="entry name" value="ENDO-4-O-SULFATASE"/>
    <property type="match status" value="1"/>
</dbReference>
<gene>
    <name evidence="6" type="ORF">Pan265_04490</name>
</gene>
<feature type="domain" description="Sulfatase N-terminal" evidence="5">
    <location>
        <begin position="7"/>
        <end position="349"/>
    </location>
</feature>
<dbReference type="AlphaFoldDB" id="A0A518BUJ3"/>
<evidence type="ECO:0000313" key="6">
    <source>
        <dbReference type="EMBL" id="QDU70621.1"/>
    </source>
</evidence>
<dbReference type="EMBL" id="CP036280">
    <property type="protein sequence ID" value="QDU70621.1"/>
    <property type="molecule type" value="Genomic_DNA"/>
</dbReference>
<dbReference type="InterPro" id="IPR050738">
    <property type="entry name" value="Sulfatase"/>
</dbReference>
<dbReference type="InterPro" id="IPR024607">
    <property type="entry name" value="Sulfatase_CS"/>
</dbReference>
<dbReference type="Gene3D" id="3.40.720.10">
    <property type="entry name" value="Alkaline Phosphatase, subunit A"/>
    <property type="match status" value="1"/>
</dbReference>
<dbReference type="Pfam" id="PF00884">
    <property type="entry name" value="Sulfatase"/>
    <property type="match status" value="1"/>
</dbReference>
<evidence type="ECO:0000313" key="7">
    <source>
        <dbReference type="Proteomes" id="UP000320386"/>
    </source>
</evidence>
<dbReference type="PANTHER" id="PTHR42693">
    <property type="entry name" value="ARYLSULFATASE FAMILY MEMBER"/>
    <property type="match status" value="1"/>
</dbReference>
<dbReference type="EC" id="3.1.6.1" evidence="6"/>
<evidence type="ECO:0000256" key="3">
    <source>
        <dbReference type="ARBA" id="ARBA00022801"/>
    </source>
</evidence>